<name>W6JVK6_9MICO</name>
<dbReference type="Proteomes" id="UP000035763">
    <property type="component" value="Unassembled WGS sequence"/>
</dbReference>
<keyword evidence="2" id="KW-1185">Reference proteome</keyword>
<protein>
    <recommendedName>
        <fullName evidence="3">Class I SAM-dependent methyltransferase</fullName>
    </recommendedName>
</protein>
<accession>W6JVK6</accession>
<dbReference type="Gene3D" id="3.40.50.150">
    <property type="entry name" value="Vaccinia Virus protein VP39"/>
    <property type="match status" value="1"/>
</dbReference>
<dbReference type="STRING" id="1193182.BN11_2820003"/>
<comment type="caution">
    <text evidence="1">The sequence shown here is derived from an EMBL/GenBank/DDBJ whole genome shotgun (WGS) entry which is preliminary data.</text>
</comment>
<dbReference type="InterPro" id="IPR029063">
    <property type="entry name" value="SAM-dependent_MTases_sf"/>
</dbReference>
<evidence type="ECO:0008006" key="3">
    <source>
        <dbReference type="Google" id="ProtNLM"/>
    </source>
</evidence>
<dbReference type="AlphaFoldDB" id="W6JVK6"/>
<dbReference type="EMBL" id="CAJA01000204">
    <property type="protein sequence ID" value="CCH73493.1"/>
    <property type="molecule type" value="Genomic_DNA"/>
</dbReference>
<dbReference type="OrthoDB" id="6075445at2"/>
<sequence length="234" mass="25773">MSADSFDAAFAHAADIPGWLTPDQARLLWDSARGAGAAPRILEIGSYQGRSTVVLASAVTGDGRVIAVDPFVDDWKYGSPQTRDKFEEHLRRAGVEHRVRLIADHSTAVRPLWTDPLDLLFIDGKHDVVTVRDDLRWTAYVRPGGRVLVHDCFSSVGVTLGVLPLLGPGAPLRYLSRTGSLAVFEAGTPTAADRARLLREMPWWARNIAIKVLLRLRLRGVARAFGHDSPYDPY</sequence>
<gene>
    <name evidence="1" type="ORF">BN11_2820003</name>
</gene>
<dbReference type="RefSeq" id="WP_048699118.1">
    <property type="nucleotide sequence ID" value="NZ_HG764815.1"/>
</dbReference>
<evidence type="ECO:0000313" key="1">
    <source>
        <dbReference type="EMBL" id="CCH73493.1"/>
    </source>
</evidence>
<evidence type="ECO:0000313" key="2">
    <source>
        <dbReference type="Proteomes" id="UP000035763"/>
    </source>
</evidence>
<dbReference type="Pfam" id="PF13578">
    <property type="entry name" value="Methyltransf_24"/>
    <property type="match status" value="1"/>
</dbReference>
<proteinExistence type="predicted"/>
<organism evidence="1 2">
    <name type="scientific">Nostocoides australiense Ben110</name>
    <dbReference type="NCBI Taxonomy" id="1193182"/>
    <lineage>
        <taxon>Bacteria</taxon>
        <taxon>Bacillati</taxon>
        <taxon>Actinomycetota</taxon>
        <taxon>Actinomycetes</taxon>
        <taxon>Micrococcales</taxon>
        <taxon>Intrasporangiaceae</taxon>
        <taxon>Nostocoides</taxon>
    </lineage>
</organism>
<dbReference type="SUPFAM" id="SSF53335">
    <property type="entry name" value="S-adenosyl-L-methionine-dependent methyltransferases"/>
    <property type="match status" value="1"/>
</dbReference>
<reference evidence="1 2" key="1">
    <citation type="journal article" date="2013" name="ISME J.">
        <title>A metabolic model for members of the genus Tetrasphaera involved in enhanced biological phosphorus removal.</title>
        <authorList>
            <person name="Kristiansen R."/>
            <person name="Nguyen H.T.T."/>
            <person name="Saunders A.M."/>
            <person name="Nielsen J.L."/>
            <person name="Wimmer R."/>
            <person name="Le V.Q."/>
            <person name="McIlroy S.J."/>
            <person name="Petrovski S."/>
            <person name="Seviour R.J."/>
            <person name="Calteau A."/>
            <person name="Nielsen K.L."/>
            <person name="Nielsen P.H."/>
        </authorList>
    </citation>
    <scope>NUCLEOTIDE SEQUENCE [LARGE SCALE GENOMIC DNA]</scope>
    <source>
        <strain evidence="1 2">Ben110</strain>
    </source>
</reference>